<gene>
    <name evidence="14" type="ORF">C5167_011238</name>
</gene>
<protein>
    <recommendedName>
        <fullName evidence="13">Protein kinase domain-containing protein</fullName>
    </recommendedName>
</protein>
<keyword evidence="4 11" id="KW-0812">Transmembrane</keyword>
<keyword evidence="7" id="KW-0547">Nucleotide-binding</keyword>
<dbReference type="SUPFAM" id="SSF56112">
    <property type="entry name" value="Protein kinase-like (PK-like)"/>
    <property type="match status" value="1"/>
</dbReference>
<dbReference type="Gene3D" id="2.60.120.200">
    <property type="match status" value="1"/>
</dbReference>
<keyword evidence="8" id="KW-0067">ATP-binding</keyword>
<evidence type="ECO:0000256" key="7">
    <source>
        <dbReference type="ARBA" id="ARBA00022741"/>
    </source>
</evidence>
<dbReference type="GO" id="GO:0051707">
    <property type="term" value="P:response to other organism"/>
    <property type="evidence" value="ECO:0007669"/>
    <property type="project" value="UniProtKB-ARBA"/>
</dbReference>
<dbReference type="GO" id="GO:0030246">
    <property type="term" value="F:carbohydrate binding"/>
    <property type="evidence" value="ECO:0007669"/>
    <property type="project" value="UniProtKB-KW"/>
</dbReference>
<dbReference type="InterPro" id="IPR011009">
    <property type="entry name" value="Kinase-like_dom_sf"/>
</dbReference>
<dbReference type="GO" id="GO:0005524">
    <property type="term" value="F:ATP binding"/>
    <property type="evidence" value="ECO:0007669"/>
    <property type="project" value="UniProtKB-KW"/>
</dbReference>
<feature type="transmembrane region" description="Helical" evidence="11">
    <location>
        <begin position="303"/>
        <end position="327"/>
    </location>
</feature>
<keyword evidence="15" id="KW-1185">Reference proteome</keyword>
<dbReference type="InterPro" id="IPR013320">
    <property type="entry name" value="ConA-like_dom_sf"/>
</dbReference>
<evidence type="ECO:0000256" key="10">
    <source>
        <dbReference type="ARBA" id="ARBA00023136"/>
    </source>
</evidence>
<evidence type="ECO:0000256" key="1">
    <source>
        <dbReference type="ARBA" id="ARBA00004479"/>
    </source>
</evidence>
<evidence type="ECO:0000313" key="14">
    <source>
        <dbReference type="EMBL" id="RZC67549.1"/>
    </source>
</evidence>
<dbReference type="EMBL" id="CM010720">
    <property type="protein sequence ID" value="RZC67549.1"/>
    <property type="molecule type" value="Genomic_DNA"/>
</dbReference>
<dbReference type="Gramene" id="RZC67549">
    <property type="protein sequence ID" value="RZC67549"/>
    <property type="gene ID" value="C5167_011238"/>
</dbReference>
<organism evidence="14 15">
    <name type="scientific">Papaver somniferum</name>
    <name type="common">Opium poppy</name>
    <dbReference type="NCBI Taxonomy" id="3469"/>
    <lineage>
        <taxon>Eukaryota</taxon>
        <taxon>Viridiplantae</taxon>
        <taxon>Streptophyta</taxon>
        <taxon>Embryophyta</taxon>
        <taxon>Tracheophyta</taxon>
        <taxon>Spermatophyta</taxon>
        <taxon>Magnoliopsida</taxon>
        <taxon>Ranunculales</taxon>
        <taxon>Papaveraceae</taxon>
        <taxon>Papaveroideae</taxon>
        <taxon>Papaver</taxon>
    </lineage>
</organism>
<evidence type="ECO:0000256" key="3">
    <source>
        <dbReference type="ARBA" id="ARBA00010217"/>
    </source>
</evidence>
<dbReference type="GO" id="GO:0016020">
    <property type="term" value="C:membrane"/>
    <property type="evidence" value="ECO:0007669"/>
    <property type="project" value="UniProtKB-SubCell"/>
</dbReference>
<dbReference type="InterPro" id="IPR050528">
    <property type="entry name" value="L-type_Lectin-RKs"/>
</dbReference>
<evidence type="ECO:0000256" key="12">
    <source>
        <dbReference type="SAM" id="SignalP"/>
    </source>
</evidence>
<evidence type="ECO:0000256" key="2">
    <source>
        <dbReference type="ARBA" id="ARBA00008536"/>
    </source>
</evidence>
<dbReference type="PROSITE" id="PS50011">
    <property type="entry name" value="PROTEIN_KINASE_DOM"/>
    <property type="match status" value="1"/>
</dbReference>
<dbReference type="Proteomes" id="UP000316621">
    <property type="component" value="Chromosome 6"/>
</dbReference>
<dbReference type="Pfam" id="PF07714">
    <property type="entry name" value="PK_Tyr_Ser-Thr"/>
    <property type="match status" value="1"/>
</dbReference>
<dbReference type="SUPFAM" id="SSF49899">
    <property type="entry name" value="Concanavalin A-like lectins/glucanases"/>
    <property type="match status" value="1"/>
</dbReference>
<dbReference type="AlphaFoldDB" id="A0A4Y7K6K0"/>
<keyword evidence="10 11" id="KW-0472">Membrane</keyword>
<sequence length="574" mass="63529">MGFSKLFFCSLIFIVCISSLSIHSVAYVSINNITLLGDAYFQENGRICLTPYSPSPSPSSSIGVGRALYNHPIRFLDPSTNSNASFICRFSFYITPFSDSSSSPPLFGDGLTFIITSKKYILGSGFGYMGLSNETSQEEGGMYIAVEFDPSFDPALEDISDNHIGIDINSAMSFASVDSTSMGFDLKNGKRTTVWIEYIDSKKMVKVWLSYTKSRTIRPILATHIDLSMYLEEFMFIGFSASNGKGSAQHVVEKWRFRTYGFLPSVNSFDTRVEGGCFMCVPDDVLPNDTAQTPSTRSRKNELVLGVGGAAFFVSVSLVIGGISWFFMRKKRNGDTGNSRHQRTVYEGHLASGKEVAVKRFHQINTADLYSDPFTNELAAVIGCLKHRNLLQLQGWCCERGELILVYEYMPNGSLDKLLERTGDSPVAKLKWEDRLKIVLGVASALTYLHEECERQIVHRDVKASQDDGVGSGGGVDIGRRYYSIMGNTVFDSFPSSWSFLNYWAAETVEAIIIILRTGARISLSLLCSISGSNPLLVKKIPPGPAEFGRVEHGKWFKPAGCSLYPESKLECFS</sequence>
<reference evidence="14 15" key="1">
    <citation type="journal article" date="2018" name="Science">
        <title>The opium poppy genome and morphinan production.</title>
        <authorList>
            <person name="Guo L."/>
            <person name="Winzer T."/>
            <person name="Yang X."/>
            <person name="Li Y."/>
            <person name="Ning Z."/>
            <person name="He Z."/>
            <person name="Teodor R."/>
            <person name="Lu Y."/>
            <person name="Bowser T.A."/>
            <person name="Graham I.A."/>
            <person name="Ye K."/>
        </authorList>
    </citation>
    <scope>NUCLEOTIDE SEQUENCE [LARGE SCALE GENOMIC DNA]</scope>
    <source>
        <strain evidence="15">cv. HN1</strain>
        <tissue evidence="14">Leaves</tissue>
    </source>
</reference>
<dbReference type="InterPro" id="IPR001220">
    <property type="entry name" value="Legume_lectin_dom"/>
</dbReference>
<dbReference type="InterPro" id="IPR000719">
    <property type="entry name" value="Prot_kinase_dom"/>
</dbReference>
<comment type="similarity">
    <text evidence="3">In the C-terminal section; belongs to the protein kinase superfamily. Ser/Thr protein kinase family.</text>
</comment>
<dbReference type="PANTHER" id="PTHR27007">
    <property type="match status" value="1"/>
</dbReference>
<dbReference type="InterPro" id="IPR001245">
    <property type="entry name" value="Ser-Thr/Tyr_kinase_cat_dom"/>
</dbReference>
<dbReference type="Gene3D" id="1.10.510.10">
    <property type="entry name" value="Transferase(Phosphotransferase) domain 1"/>
    <property type="match status" value="1"/>
</dbReference>
<dbReference type="GO" id="GO:0004672">
    <property type="term" value="F:protein kinase activity"/>
    <property type="evidence" value="ECO:0007669"/>
    <property type="project" value="InterPro"/>
</dbReference>
<proteinExistence type="inferred from homology"/>
<evidence type="ECO:0000256" key="4">
    <source>
        <dbReference type="ARBA" id="ARBA00022692"/>
    </source>
</evidence>
<name>A0A4Y7K6K0_PAPSO</name>
<comment type="similarity">
    <text evidence="2">In the N-terminal section; belongs to the leguminous lectin family.</text>
</comment>
<evidence type="ECO:0000256" key="6">
    <source>
        <dbReference type="ARBA" id="ARBA00022734"/>
    </source>
</evidence>
<keyword evidence="6" id="KW-0430">Lectin</keyword>
<dbReference type="GO" id="GO:0006952">
    <property type="term" value="P:defense response"/>
    <property type="evidence" value="ECO:0007669"/>
    <property type="project" value="UniProtKB-ARBA"/>
</dbReference>
<accession>A0A4Y7K6K0</accession>
<evidence type="ECO:0000256" key="11">
    <source>
        <dbReference type="SAM" id="Phobius"/>
    </source>
</evidence>
<dbReference type="Pfam" id="PF00139">
    <property type="entry name" value="Lectin_legB"/>
    <property type="match status" value="1"/>
</dbReference>
<evidence type="ECO:0000256" key="9">
    <source>
        <dbReference type="ARBA" id="ARBA00022989"/>
    </source>
</evidence>
<feature type="chain" id="PRO_5021392630" description="Protein kinase domain-containing protein" evidence="12">
    <location>
        <begin position="20"/>
        <end position="574"/>
    </location>
</feature>
<dbReference type="Gene3D" id="3.30.200.20">
    <property type="entry name" value="Phosphorylase Kinase, domain 1"/>
    <property type="match status" value="1"/>
</dbReference>
<evidence type="ECO:0000313" key="15">
    <source>
        <dbReference type="Proteomes" id="UP000316621"/>
    </source>
</evidence>
<comment type="subcellular location">
    <subcellularLocation>
        <location evidence="1">Membrane</location>
        <topology evidence="1">Single-pass type I membrane protein</topology>
    </subcellularLocation>
</comment>
<evidence type="ECO:0000256" key="5">
    <source>
        <dbReference type="ARBA" id="ARBA00022729"/>
    </source>
</evidence>
<dbReference type="CDD" id="cd06899">
    <property type="entry name" value="lectin_legume_LecRK_Arcelin_ConA"/>
    <property type="match status" value="1"/>
</dbReference>
<keyword evidence="9 11" id="KW-1133">Transmembrane helix</keyword>
<evidence type="ECO:0000256" key="8">
    <source>
        <dbReference type="ARBA" id="ARBA00022840"/>
    </source>
</evidence>
<keyword evidence="5 12" id="KW-0732">Signal</keyword>
<feature type="domain" description="Protein kinase" evidence="13">
    <location>
        <begin position="325"/>
        <end position="574"/>
    </location>
</feature>
<feature type="signal peptide" evidence="12">
    <location>
        <begin position="1"/>
        <end position="19"/>
    </location>
</feature>
<evidence type="ECO:0000259" key="13">
    <source>
        <dbReference type="PROSITE" id="PS50011"/>
    </source>
</evidence>